<reference evidence="5" key="1">
    <citation type="submission" date="2020-11" db="EMBL/GenBank/DDBJ databases">
        <authorList>
            <person name="Whitehead M."/>
        </authorList>
    </citation>
    <scope>NUCLEOTIDE SEQUENCE</scope>
    <source>
        <strain evidence="5">EGII</strain>
    </source>
</reference>
<dbReference type="AlphaFoldDB" id="A0A811V8R5"/>
<dbReference type="OrthoDB" id="6355676at2759"/>
<keyword evidence="2" id="KW-0805">Transcription regulation</keyword>
<keyword evidence="3" id="KW-0804">Transcription</keyword>
<keyword evidence="6" id="KW-1185">Reference proteome</keyword>
<name>A0A811V8R5_CERCA</name>
<dbReference type="Proteomes" id="UP000606786">
    <property type="component" value="Unassembled WGS sequence"/>
</dbReference>
<evidence type="ECO:0000313" key="6">
    <source>
        <dbReference type="Proteomes" id="UP000606786"/>
    </source>
</evidence>
<comment type="caution">
    <text evidence="5">The sequence shown here is derived from an EMBL/GenBank/DDBJ whole genome shotgun (WGS) entry which is preliminary data.</text>
</comment>
<protein>
    <submittedName>
        <fullName evidence="5">(Mediterranean fruit fly) hypothetical protein</fullName>
    </submittedName>
</protein>
<evidence type="ECO:0000256" key="3">
    <source>
        <dbReference type="ARBA" id="ARBA00023163"/>
    </source>
</evidence>
<dbReference type="GO" id="GO:0000978">
    <property type="term" value="F:RNA polymerase II cis-regulatory region sequence-specific DNA binding"/>
    <property type="evidence" value="ECO:0007669"/>
    <property type="project" value="TreeGrafter"/>
</dbReference>
<sequence length="117" mass="13669">MMQQHIAQRFHQYNYATTRRAMSKSFCCAHLSIEVRGIVNKKTVLEGQENVQAALLDYTLTCYPSVTDKFRRLLSILPDIHAMASRAKIISIQNTAPVVRPPRRYSWKCYMQNEKYK</sequence>
<dbReference type="PANTHER" id="PTHR24086">
    <property type="entry name" value="NUCLEAR RECEPTOR SUBFAMILY 5 GROUP A"/>
    <property type="match status" value="1"/>
</dbReference>
<dbReference type="GO" id="GO:0009888">
    <property type="term" value="P:tissue development"/>
    <property type="evidence" value="ECO:0007669"/>
    <property type="project" value="TreeGrafter"/>
</dbReference>
<dbReference type="GO" id="GO:0004879">
    <property type="term" value="F:nuclear receptor activity"/>
    <property type="evidence" value="ECO:0007669"/>
    <property type="project" value="InterPro"/>
</dbReference>
<dbReference type="EMBL" id="CAJHJT010000034">
    <property type="protein sequence ID" value="CAD7006187.1"/>
    <property type="molecule type" value="Genomic_DNA"/>
</dbReference>
<proteinExistence type="predicted"/>
<evidence type="ECO:0000256" key="2">
    <source>
        <dbReference type="ARBA" id="ARBA00023015"/>
    </source>
</evidence>
<accession>A0A811V8R5</accession>
<dbReference type="PANTHER" id="PTHR24086:SF15">
    <property type="entry name" value="NUCLEAR HORMONE RECEPTOR FTZ-F1"/>
    <property type="match status" value="1"/>
</dbReference>
<dbReference type="Gene3D" id="1.10.565.10">
    <property type="entry name" value="Retinoid X Receptor"/>
    <property type="match status" value="1"/>
</dbReference>
<organism evidence="5 6">
    <name type="scientific">Ceratitis capitata</name>
    <name type="common">Mediterranean fruit fly</name>
    <name type="synonym">Tephritis capitata</name>
    <dbReference type="NCBI Taxonomy" id="7213"/>
    <lineage>
        <taxon>Eukaryota</taxon>
        <taxon>Metazoa</taxon>
        <taxon>Ecdysozoa</taxon>
        <taxon>Arthropoda</taxon>
        <taxon>Hexapoda</taxon>
        <taxon>Insecta</taxon>
        <taxon>Pterygota</taxon>
        <taxon>Neoptera</taxon>
        <taxon>Endopterygota</taxon>
        <taxon>Diptera</taxon>
        <taxon>Brachycera</taxon>
        <taxon>Muscomorpha</taxon>
        <taxon>Tephritoidea</taxon>
        <taxon>Tephritidae</taxon>
        <taxon>Ceratitis</taxon>
        <taxon>Ceratitis</taxon>
    </lineage>
</organism>
<dbReference type="InterPro" id="IPR035500">
    <property type="entry name" value="NHR-like_dom_sf"/>
</dbReference>
<evidence type="ECO:0000256" key="4">
    <source>
        <dbReference type="ARBA" id="ARBA00023170"/>
    </source>
</evidence>
<dbReference type="InterPro" id="IPR016355">
    <property type="entry name" value="NR5-like"/>
</dbReference>
<comment type="subcellular location">
    <subcellularLocation>
        <location evidence="1">Nucleus</location>
    </subcellularLocation>
</comment>
<dbReference type="GO" id="GO:0009755">
    <property type="term" value="P:hormone-mediated signaling pathway"/>
    <property type="evidence" value="ECO:0007669"/>
    <property type="project" value="TreeGrafter"/>
</dbReference>
<dbReference type="GO" id="GO:0090575">
    <property type="term" value="C:RNA polymerase II transcription regulator complex"/>
    <property type="evidence" value="ECO:0007669"/>
    <property type="project" value="TreeGrafter"/>
</dbReference>
<evidence type="ECO:0000256" key="1">
    <source>
        <dbReference type="ARBA" id="ARBA00004123"/>
    </source>
</evidence>
<gene>
    <name evidence="5" type="ORF">CCAP1982_LOCUS14516</name>
</gene>
<evidence type="ECO:0000313" key="5">
    <source>
        <dbReference type="EMBL" id="CAD7006187.1"/>
    </source>
</evidence>
<keyword evidence="4" id="KW-0675">Receptor</keyword>
<dbReference type="SUPFAM" id="SSF48508">
    <property type="entry name" value="Nuclear receptor ligand-binding domain"/>
    <property type="match status" value="1"/>
</dbReference>